<feature type="region of interest" description="Disordered" evidence="4">
    <location>
        <begin position="481"/>
        <end position="502"/>
    </location>
</feature>
<comment type="similarity">
    <text evidence="1">Belongs to the synembryn family.</text>
</comment>
<dbReference type="InterPro" id="IPR016024">
    <property type="entry name" value="ARM-type_fold"/>
</dbReference>
<protein>
    <recommendedName>
        <fullName evidence="7">Guanine nucleotide exchange factor synembryn</fullName>
    </recommendedName>
</protein>
<evidence type="ECO:0000313" key="5">
    <source>
        <dbReference type="EMBL" id="GAB1310192.1"/>
    </source>
</evidence>
<dbReference type="PANTHER" id="PTHR12425">
    <property type="entry name" value="SYNEMBRYN"/>
    <property type="match status" value="1"/>
</dbReference>
<evidence type="ECO:0008006" key="7">
    <source>
        <dbReference type="Google" id="ProtNLM"/>
    </source>
</evidence>
<dbReference type="RefSeq" id="XP_070911925.1">
    <property type="nucleotide sequence ID" value="XM_071055824.1"/>
</dbReference>
<sequence>MPQLLQSGSLTGAAKLDAVTELVDKLAEDLKSTTLQPQERDVALEELKVYGRDPNNADPIFTKKGVETLTKYAFDSPSETTSRNALRVLYNAMLLKPEVRQTFVDLGYEAKACSKLKSDSVEDEFLVSKIIFLTTYGTNINLPGLIEQHQLADCIIQNLSRHAARFSTGKATTNPMDDMALSETLRLLFNVTRYCSDHISAFDAAVPHIITILYAQPLPSPQTQTPLDAPLSPLINALMNLDLTTPTAQAALFPTSDPTSTAARLIQLLDLSMKAYTDTNLDPVVTPLVCVLSSIHEHSPAPASDDKSGAGTATDSGKGEAKPNVRAFIRSHLLPTSADRQRVLGQADTLPSRLLRNWTNPLAPEFRRAVAHFYFDMSGRDVVRFIENVGYGFASGFLFENKIPVPEGAMGVNEQEGSAGTTRRPVNPITGQFLSEERFPDLPEMTAEEKEREAERLFVLFERLKQTGVMSVQNPVEKAVQEGRFEELPDDVDEDDLVEDLD</sequence>
<keyword evidence="2" id="KW-0344">Guanine-nucleotide releasing factor</keyword>
<feature type="compositionally biased region" description="Acidic residues" evidence="4">
    <location>
        <begin position="488"/>
        <end position="502"/>
    </location>
</feature>
<dbReference type="Pfam" id="PF10165">
    <property type="entry name" value="Ric8"/>
    <property type="match status" value="1"/>
</dbReference>
<keyword evidence="3" id="KW-0143">Chaperone</keyword>
<dbReference type="Gene3D" id="1.25.10.10">
    <property type="entry name" value="Leucine-rich Repeat Variant"/>
    <property type="match status" value="1"/>
</dbReference>
<dbReference type="Proteomes" id="UP001628179">
    <property type="component" value="Unassembled WGS sequence"/>
</dbReference>
<dbReference type="InterPro" id="IPR019318">
    <property type="entry name" value="Gua_nucleotide_exch_fac_Ric8"/>
</dbReference>
<feature type="region of interest" description="Disordered" evidence="4">
    <location>
        <begin position="298"/>
        <end position="322"/>
    </location>
</feature>
<evidence type="ECO:0000256" key="2">
    <source>
        <dbReference type="ARBA" id="ARBA00022658"/>
    </source>
</evidence>
<dbReference type="SUPFAM" id="SSF48371">
    <property type="entry name" value="ARM repeat"/>
    <property type="match status" value="1"/>
</dbReference>
<dbReference type="InterPro" id="IPR011989">
    <property type="entry name" value="ARM-like"/>
</dbReference>
<dbReference type="GeneID" id="98171147"/>
<accession>A0ABQ0FXG0</accession>
<dbReference type="EMBL" id="BAAFSV010000001">
    <property type="protein sequence ID" value="GAB1310192.1"/>
    <property type="molecule type" value="Genomic_DNA"/>
</dbReference>
<feature type="compositionally biased region" description="Basic and acidic residues" evidence="4">
    <location>
        <begin position="298"/>
        <end position="308"/>
    </location>
</feature>
<evidence type="ECO:0000313" key="6">
    <source>
        <dbReference type="Proteomes" id="UP001628179"/>
    </source>
</evidence>
<dbReference type="PANTHER" id="PTHR12425:SF5">
    <property type="entry name" value="SYNEMBRYN"/>
    <property type="match status" value="1"/>
</dbReference>
<gene>
    <name evidence="5" type="ORF">MFIFM68171_00402</name>
</gene>
<comment type="caution">
    <text evidence="5">The sequence shown here is derived from an EMBL/GenBank/DDBJ whole genome shotgun (WGS) entry which is preliminary data.</text>
</comment>
<proteinExistence type="inferred from homology"/>
<evidence type="ECO:0000256" key="4">
    <source>
        <dbReference type="SAM" id="MobiDB-lite"/>
    </source>
</evidence>
<organism evidence="5 6">
    <name type="scientific">Madurella fahalii</name>
    <dbReference type="NCBI Taxonomy" id="1157608"/>
    <lineage>
        <taxon>Eukaryota</taxon>
        <taxon>Fungi</taxon>
        <taxon>Dikarya</taxon>
        <taxon>Ascomycota</taxon>
        <taxon>Pezizomycotina</taxon>
        <taxon>Sordariomycetes</taxon>
        <taxon>Sordariomycetidae</taxon>
        <taxon>Sordariales</taxon>
        <taxon>Sordariales incertae sedis</taxon>
        <taxon>Madurella</taxon>
    </lineage>
</organism>
<evidence type="ECO:0000256" key="3">
    <source>
        <dbReference type="ARBA" id="ARBA00023186"/>
    </source>
</evidence>
<name>A0ABQ0FXG0_9PEZI</name>
<evidence type="ECO:0000256" key="1">
    <source>
        <dbReference type="ARBA" id="ARBA00009049"/>
    </source>
</evidence>
<keyword evidence="6" id="KW-1185">Reference proteome</keyword>
<reference evidence="5 6" key="1">
    <citation type="submission" date="2024-09" db="EMBL/GenBank/DDBJ databases">
        <title>Itraconazole resistance in Madurella fahalii resulting from another homologue of gene encoding cytochrome P450 14-alpha sterol demethylase (CYP51).</title>
        <authorList>
            <person name="Yoshioka I."/>
            <person name="Fahal A.H."/>
            <person name="Kaneko S."/>
            <person name="Yaguchi T."/>
        </authorList>
    </citation>
    <scope>NUCLEOTIDE SEQUENCE [LARGE SCALE GENOMIC DNA]</scope>
    <source>
        <strain evidence="5 6">IFM 68171</strain>
    </source>
</reference>